<dbReference type="OrthoDB" id="10579809at2759"/>
<protein>
    <submittedName>
        <fullName evidence="2">Uncharacterized protein</fullName>
    </submittedName>
</protein>
<name>A0A3M7MDY4_9PLEO</name>
<evidence type="ECO:0000256" key="1">
    <source>
        <dbReference type="SAM" id="MobiDB-lite"/>
    </source>
</evidence>
<evidence type="ECO:0000313" key="2">
    <source>
        <dbReference type="EMBL" id="RMZ72678.1"/>
    </source>
</evidence>
<reference evidence="2 3" key="1">
    <citation type="journal article" date="2014" name="PLoS ONE">
        <title>De novo Genome Assembly of the Fungal Plant Pathogen Pyrenophora semeniperda.</title>
        <authorList>
            <person name="Soliai M.M."/>
            <person name="Meyer S.E."/>
            <person name="Udall J.A."/>
            <person name="Elzinga D.E."/>
            <person name="Hermansen R.A."/>
            <person name="Bodily P.M."/>
            <person name="Hart A.A."/>
            <person name="Coleman C.E."/>
        </authorList>
    </citation>
    <scope>NUCLEOTIDE SEQUENCE [LARGE SCALE GENOMIC DNA]</scope>
    <source>
        <strain evidence="2 3">CCB06</strain>
        <tissue evidence="2">Mycelium</tissue>
    </source>
</reference>
<proteinExistence type="predicted"/>
<keyword evidence="3" id="KW-1185">Reference proteome</keyword>
<feature type="compositionally biased region" description="Basic and acidic residues" evidence="1">
    <location>
        <begin position="137"/>
        <end position="153"/>
    </location>
</feature>
<dbReference type="Proteomes" id="UP000265663">
    <property type="component" value="Unassembled WGS sequence"/>
</dbReference>
<organism evidence="2 3">
    <name type="scientific">Pyrenophora seminiperda CCB06</name>
    <dbReference type="NCBI Taxonomy" id="1302712"/>
    <lineage>
        <taxon>Eukaryota</taxon>
        <taxon>Fungi</taxon>
        <taxon>Dikarya</taxon>
        <taxon>Ascomycota</taxon>
        <taxon>Pezizomycotina</taxon>
        <taxon>Dothideomycetes</taxon>
        <taxon>Pleosporomycetidae</taxon>
        <taxon>Pleosporales</taxon>
        <taxon>Pleosporineae</taxon>
        <taxon>Pleosporaceae</taxon>
        <taxon>Pyrenophora</taxon>
    </lineage>
</organism>
<feature type="compositionally biased region" description="Low complexity" evidence="1">
    <location>
        <begin position="154"/>
        <end position="166"/>
    </location>
</feature>
<feature type="region of interest" description="Disordered" evidence="1">
    <location>
        <begin position="120"/>
        <end position="166"/>
    </location>
</feature>
<dbReference type="EMBL" id="KE747833">
    <property type="protein sequence ID" value="RMZ72678.1"/>
    <property type="molecule type" value="Genomic_DNA"/>
</dbReference>
<accession>A0A3M7MDY4</accession>
<feature type="compositionally biased region" description="Acidic residues" evidence="1">
    <location>
        <begin position="125"/>
        <end position="135"/>
    </location>
</feature>
<sequence>MSPHYPIRLPNSCPQAIQMPRRHSLDNTIPLMLPSPYAPAIYFEDDSYLTFGEGEIGPPPGWVRYEELGGCYGEEHVNEGEGEGEDENEEDMVNKEERIIQSEVQGDEEQIMINEYGYNERYDEGYGDGYEEGYEEGYGKGYDEGYRNAKREVSTTPPTSVSDSDP</sequence>
<evidence type="ECO:0000313" key="3">
    <source>
        <dbReference type="Proteomes" id="UP000265663"/>
    </source>
</evidence>
<dbReference type="AlphaFoldDB" id="A0A3M7MDY4"/>
<gene>
    <name evidence="2" type="ORF">GMOD_00007693</name>
</gene>